<reference evidence="1 2" key="1">
    <citation type="journal article" date="2023" name="G3 (Bethesda)">
        <title>A chromosome-length genome assembly and annotation of blackberry (Rubus argutus, cv. 'Hillquist').</title>
        <authorList>
            <person name="Bruna T."/>
            <person name="Aryal R."/>
            <person name="Dudchenko O."/>
            <person name="Sargent D.J."/>
            <person name="Mead D."/>
            <person name="Buti M."/>
            <person name="Cavallini A."/>
            <person name="Hytonen T."/>
            <person name="Andres J."/>
            <person name="Pham M."/>
            <person name="Weisz D."/>
            <person name="Mascagni F."/>
            <person name="Usai G."/>
            <person name="Natali L."/>
            <person name="Bassil N."/>
            <person name="Fernandez G.E."/>
            <person name="Lomsadze A."/>
            <person name="Armour M."/>
            <person name="Olukolu B."/>
            <person name="Poorten T."/>
            <person name="Britton C."/>
            <person name="Davik J."/>
            <person name="Ashrafi H."/>
            <person name="Aiden E.L."/>
            <person name="Borodovsky M."/>
            <person name="Worthington M."/>
        </authorList>
    </citation>
    <scope>NUCLEOTIDE SEQUENCE [LARGE SCALE GENOMIC DNA]</scope>
    <source>
        <strain evidence="1">PI 553951</strain>
    </source>
</reference>
<comment type="caution">
    <text evidence="1">The sequence shown here is derived from an EMBL/GenBank/DDBJ whole genome shotgun (WGS) entry which is preliminary data.</text>
</comment>
<accession>A0AAW1VQ55</accession>
<protein>
    <submittedName>
        <fullName evidence="1">Uncharacterized protein</fullName>
    </submittedName>
</protein>
<keyword evidence="2" id="KW-1185">Reference proteome</keyword>
<evidence type="ECO:0000313" key="1">
    <source>
        <dbReference type="EMBL" id="KAK9905983.1"/>
    </source>
</evidence>
<gene>
    <name evidence="1" type="ORF">M0R45_000109</name>
</gene>
<sequence>MVRWVSAATLLRGIAMMFEEGTGGIRKAAGAASEIKKKISSTRFSSDLIIKRNSTTTAGLAEEEGREFHTLAGNAGLGSLQNKSLYLCFEETGFGCSRVSHSIETVRLSHVLAAHHTGDDEDEEEQKNILELETLAYRSGPIKDVPNHASSTLVGGSKIVFSSGDLYRNLSHAYGFEIPKDPTVHAYEGFKPLPVIKNSEFLVEVEGKLYILGQVLKDKPCHCSLSVFFEVFDDKDGEGKWLPLDVPATDPIIDYPKVLTISFSCAVAGTNILIWATHYHPGVGVYRFDVTHPEKGWTQLNFDVGSCITSLGTYAEKLFLKLHPDRDTDRDRGFLMFSYKPGYGETILQVFLMSHDCDSLKPMEPVPLPELVLEFCEQGGHIFHIEGQKVGLALFRPEWLSDEYYEKVRVAVMTFEYEVITTDDDHEAFDVKFKLLSTCLLDYDNTFYPYLELRVLGAYVL</sequence>
<name>A0AAW1VQ55_RUBAR</name>
<proteinExistence type="predicted"/>
<organism evidence="1 2">
    <name type="scientific">Rubus argutus</name>
    <name type="common">Southern blackberry</name>
    <dbReference type="NCBI Taxonomy" id="59490"/>
    <lineage>
        <taxon>Eukaryota</taxon>
        <taxon>Viridiplantae</taxon>
        <taxon>Streptophyta</taxon>
        <taxon>Embryophyta</taxon>
        <taxon>Tracheophyta</taxon>
        <taxon>Spermatophyta</taxon>
        <taxon>Magnoliopsida</taxon>
        <taxon>eudicotyledons</taxon>
        <taxon>Gunneridae</taxon>
        <taxon>Pentapetalae</taxon>
        <taxon>rosids</taxon>
        <taxon>fabids</taxon>
        <taxon>Rosales</taxon>
        <taxon>Rosaceae</taxon>
        <taxon>Rosoideae</taxon>
        <taxon>Rosoideae incertae sedis</taxon>
        <taxon>Rubus</taxon>
    </lineage>
</organism>
<dbReference type="EMBL" id="JBEDUW010000120">
    <property type="protein sequence ID" value="KAK9905983.1"/>
    <property type="molecule type" value="Genomic_DNA"/>
</dbReference>
<dbReference type="Proteomes" id="UP001457282">
    <property type="component" value="Unassembled WGS sequence"/>
</dbReference>
<evidence type="ECO:0000313" key="2">
    <source>
        <dbReference type="Proteomes" id="UP001457282"/>
    </source>
</evidence>
<dbReference type="AlphaFoldDB" id="A0AAW1VQ55"/>